<organism evidence="2 3">
    <name type="scientific">Siminovitchia terrae</name>
    <name type="common">Bacillus terrae</name>
    <dbReference type="NCBI Taxonomy" id="1914933"/>
    <lineage>
        <taxon>Bacteria</taxon>
        <taxon>Bacillati</taxon>
        <taxon>Bacillota</taxon>
        <taxon>Bacilli</taxon>
        <taxon>Bacillales</taxon>
        <taxon>Bacillaceae</taxon>
        <taxon>Siminovitchia</taxon>
    </lineage>
</organism>
<evidence type="ECO:0000313" key="2">
    <source>
        <dbReference type="EMBL" id="GIN94930.1"/>
    </source>
</evidence>
<feature type="transmembrane region" description="Helical" evidence="1">
    <location>
        <begin position="7"/>
        <end position="24"/>
    </location>
</feature>
<accession>A0ABQ4KSA7</accession>
<name>A0ABQ4KSA7_SIMTE</name>
<keyword evidence="3" id="KW-1185">Reference proteome</keyword>
<evidence type="ECO:0000256" key="1">
    <source>
        <dbReference type="SAM" id="Phobius"/>
    </source>
</evidence>
<reference evidence="2 3" key="1">
    <citation type="submission" date="2021-03" db="EMBL/GenBank/DDBJ databases">
        <title>Antimicrobial resistance genes in bacteria isolated from Japanese honey, and their potential for conferring macrolide and lincosamide resistance in the American foulbrood pathogen Paenibacillus larvae.</title>
        <authorList>
            <person name="Okamoto M."/>
            <person name="Kumagai M."/>
            <person name="Kanamori H."/>
            <person name="Takamatsu D."/>
        </authorList>
    </citation>
    <scope>NUCLEOTIDE SEQUENCE [LARGE SCALE GENOMIC DNA]</scope>
    <source>
        <strain evidence="2 3">J6TS1</strain>
    </source>
</reference>
<sequence>MDKKKYFILFPPFLILGIVLIIILPDHCTFYAFLPILGFWITYYCWIFLEKKETE</sequence>
<gene>
    <name evidence="2" type="ORF">J6TS1_08000</name>
</gene>
<keyword evidence="1" id="KW-0812">Transmembrane</keyword>
<comment type="caution">
    <text evidence="2">The sequence shown here is derived from an EMBL/GenBank/DDBJ whole genome shotgun (WGS) entry which is preliminary data.</text>
</comment>
<feature type="transmembrane region" description="Helical" evidence="1">
    <location>
        <begin position="30"/>
        <end position="49"/>
    </location>
</feature>
<dbReference type="Proteomes" id="UP000680670">
    <property type="component" value="Unassembled WGS sequence"/>
</dbReference>
<dbReference type="EMBL" id="BORJ01000001">
    <property type="protein sequence ID" value="GIN94930.1"/>
    <property type="molecule type" value="Genomic_DNA"/>
</dbReference>
<keyword evidence="1" id="KW-1133">Transmembrane helix</keyword>
<evidence type="ECO:0000313" key="3">
    <source>
        <dbReference type="Proteomes" id="UP000680670"/>
    </source>
</evidence>
<keyword evidence="1" id="KW-0472">Membrane</keyword>
<protein>
    <submittedName>
        <fullName evidence="2">Uncharacterized protein</fullName>
    </submittedName>
</protein>
<proteinExistence type="predicted"/>